<dbReference type="Gene3D" id="3.40.50.12240">
    <property type="match status" value="1"/>
</dbReference>
<dbReference type="GO" id="GO:0046933">
    <property type="term" value="F:proton-transporting ATP synthase activity, rotational mechanism"/>
    <property type="evidence" value="ECO:0007669"/>
    <property type="project" value="TreeGrafter"/>
</dbReference>
<dbReference type="GO" id="GO:0030257">
    <property type="term" value="C:type III protein secretion system complex"/>
    <property type="evidence" value="ECO:0007669"/>
    <property type="project" value="InterPro"/>
</dbReference>
<evidence type="ECO:0000256" key="7">
    <source>
        <dbReference type="ARBA" id="ARBA00022967"/>
    </source>
</evidence>
<dbReference type="InterPro" id="IPR005714">
    <property type="entry name" value="ATPase_T3SS_FliI/YscN"/>
</dbReference>
<dbReference type="InterPro" id="IPR050053">
    <property type="entry name" value="ATPase_alpha/beta_chains"/>
</dbReference>
<dbReference type="GO" id="GO:0016887">
    <property type="term" value="F:ATP hydrolysis activity"/>
    <property type="evidence" value="ECO:0007669"/>
    <property type="project" value="InterPro"/>
</dbReference>
<dbReference type="InterPro" id="IPR000194">
    <property type="entry name" value="ATPase_F1/V1/A1_a/bsu_nucl-bd"/>
</dbReference>
<dbReference type="OrthoDB" id="9801639at2"/>
<evidence type="ECO:0000313" key="9">
    <source>
        <dbReference type="EMBL" id="OWU75862.1"/>
    </source>
</evidence>
<keyword evidence="10" id="KW-1185">Reference proteome</keyword>
<evidence type="ECO:0000256" key="3">
    <source>
        <dbReference type="ARBA" id="ARBA00022490"/>
    </source>
</evidence>
<keyword evidence="5" id="KW-0067">ATP-binding</keyword>
<evidence type="ECO:0000256" key="1">
    <source>
        <dbReference type="ARBA" id="ARBA00004496"/>
    </source>
</evidence>
<dbReference type="InterPro" id="IPR003593">
    <property type="entry name" value="AAA+_ATPase"/>
</dbReference>
<keyword evidence="6" id="KW-0653">Protein transport</keyword>
<dbReference type="GO" id="GO:0005524">
    <property type="term" value="F:ATP binding"/>
    <property type="evidence" value="ECO:0007669"/>
    <property type="project" value="UniProtKB-KW"/>
</dbReference>
<evidence type="ECO:0000313" key="10">
    <source>
        <dbReference type="Proteomes" id="UP000215377"/>
    </source>
</evidence>
<reference evidence="9 10" key="1">
    <citation type="submission" date="2013-04" db="EMBL/GenBank/DDBJ databases">
        <title>Oceanicola sp. 22II1-22F33 Genome Sequencing.</title>
        <authorList>
            <person name="Lai Q."/>
            <person name="Li G."/>
            <person name="Shao Z."/>
        </authorList>
    </citation>
    <scope>NUCLEOTIDE SEQUENCE [LARGE SCALE GENOMIC DNA]</scope>
    <source>
        <strain evidence="9 10">22II1-22F33</strain>
    </source>
</reference>
<dbReference type="Proteomes" id="UP000215377">
    <property type="component" value="Unassembled WGS sequence"/>
</dbReference>
<dbReference type="InterPro" id="IPR040627">
    <property type="entry name" value="T3SS_ATPase_C"/>
</dbReference>
<keyword evidence="7" id="KW-1278">Translocase</keyword>
<dbReference type="RefSeq" id="WP_088649047.1">
    <property type="nucleotide sequence ID" value="NZ_AQQR01000002.1"/>
</dbReference>
<keyword evidence="2" id="KW-0813">Transport</keyword>
<keyword evidence="4" id="KW-0547">Nucleotide-binding</keyword>
<comment type="subcellular location">
    <subcellularLocation>
        <location evidence="1">Cytoplasm</location>
    </subcellularLocation>
</comment>
<dbReference type="InterPro" id="IPR027417">
    <property type="entry name" value="P-loop_NTPase"/>
</dbReference>
<dbReference type="EMBL" id="AQQR01000002">
    <property type="protein sequence ID" value="OWU75862.1"/>
    <property type="molecule type" value="Genomic_DNA"/>
</dbReference>
<evidence type="ECO:0000256" key="6">
    <source>
        <dbReference type="ARBA" id="ARBA00022927"/>
    </source>
</evidence>
<dbReference type="SMART" id="SM00382">
    <property type="entry name" value="AAA"/>
    <property type="match status" value="1"/>
</dbReference>
<protein>
    <submittedName>
        <fullName evidence="9">ATP synthase</fullName>
    </submittedName>
</protein>
<dbReference type="GO" id="GO:0005737">
    <property type="term" value="C:cytoplasm"/>
    <property type="evidence" value="ECO:0007669"/>
    <property type="project" value="UniProtKB-SubCell"/>
</dbReference>
<organism evidence="9 10">
    <name type="scientific">Marinibacterium profundimaris</name>
    <dbReference type="NCBI Taxonomy" id="1679460"/>
    <lineage>
        <taxon>Bacteria</taxon>
        <taxon>Pseudomonadati</taxon>
        <taxon>Pseudomonadota</taxon>
        <taxon>Alphaproteobacteria</taxon>
        <taxon>Rhodobacterales</taxon>
        <taxon>Paracoccaceae</taxon>
        <taxon>Marinibacterium</taxon>
    </lineage>
</organism>
<dbReference type="PANTHER" id="PTHR15184">
    <property type="entry name" value="ATP SYNTHASE"/>
    <property type="match status" value="1"/>
</dbReference>
<sequence length="443" mass="46530">MMEMQKLATRIGRARACFPLGHVTGVQGGLVDVAGLSETAGIGDHLRISRRGGTALAAEVVGLCKDSVRALPDGPSTHVAVGDSVRLSAPPDFAPDACWIGRVVDPMGRPVDGMPLVRGLHSRDIHAGPPAAAARRGLGARLNTGQCVFNTLLPIVRGQRIGLFAGSGVGKSQLMASFARQLEADVVVIALIGERGREVGHFVRDVLGPQGMARSVVVAASSDQSPLMRRRCALSAMAVAEHFRDEGKQVLLLADSVTRFAEAHREIAVAAGEPPALRGYPPSTAAMIGGLCERAGTGMNAQGDITAVFSVLVAGSDMEEPVADMLRGVLDGHVVLSRAIAERGRYPAIDLLQSVSRSLPDAANPQENERIGEARRLLGAYQQAEVMIQSGLYASGSDPLLDQAVRAWPELDGFLARAEAGDIASSFDRLNLILRRSGSGSGR</sequence>
<keyword evidence="3" id="KW-0963">Cytoplasm</keyword>
<evidence type="ECO:0000256" key="5">
    <source>
        <dbReference type="ARBA" id="ARBA00022840"/>
    </source>
</evidence>
<dbReference type="Pfam" id="PF00006">
    <property type="entry name" value="ATP-synt_ab"/>
    <property type="match status" value="1"/>
</dbReference>
<feature type="domain" description="AAA+ ATPase" evidence="8">
    <location>
        <begin position="157"/>
        <end position="341"/>
    </location>
</feature>
<dbReference type="Pfam" id="PF18269">
    <property type="entry name" value="T3SS_ATPase_C"/>
    <property type="match status" value="1"/>
</dbReference>
<dbReference type="NCBIfam" id="TIGR01026">
    <property type="entry name" value="fliI_yscN"/>
    <property type="match status" value="1"/>
</dbReference>
<dbReference type="SUPFAM" id="SSF52540">
    <property type="entry name" value="P-loop containing nucleoside triphosphate hydrolases"/>
    <property type="match status" value="1"/>
</dbReference>
<name>A0A225NNB1_9RHOB</name>
<evidence type="ECO:0000259" key="8">
    <source>
        <dbReference type="SMART" id="SM00382"/>
    </source>
</evidence>
<dbReference type="FunFam" id="3.40.50.12240:FF:000002">
    <property type="entry name" value="Flagellum-specific ATP synthase FliI"/>
    <property type="match status" value="1"/>
</dbReference>
<dbReference type="PANTHER" id="PTHR15184:SF9">
    <property type="entry name" value="SPI-1 TYPE 3 SECRETION SYSTEM ATPASE"/>
    <property type="match status" value="1"/>
</dbReference>
<accession>A0A225NNB1</accession>
<evidence type="ECO:0000256" key="2">
    <source>
        <dbReference type="ARBA" id="ARBA00022448"/>
    </source>
</evidence>
<gene>
    <name evidence="9" type="primary">fliI</name>
    <name evidence="9" type="ORF">ATO3_06670</name>
</gene>
<proteinExistence type="predicted"/>
<evidence type="ECO:0000256" key="4">
    <source>
        <dbReference type="ARBA" id="ARBA00022741"/>
    </source>
</evidence>
<dbReference type="AlphaFoldDB" id="A0A225NNB1"/>
<comment type="caution">
    <text evidence="9">The sequence shown here is derived from an EMBL/GenBank/DDBJ whole genome shotgun (WGS) entry which is preliminary data.</text>
</comment>
<dbReference type="GO" id="GO:0030254">
    <property type="term" value="P:protein secretion by the type III secretion system"/>
    <property type="evidence" value="ECO:0007669"/>
    <property type="project" value="InterPro"/>
</dbReference>